<dbReference type="RefSeq" id="WP_012066436.1">
    <property type="nucleotide sequence ID" value="NC_009634.1"/>
</dbReference>
<keyword evidence="1" id="KW-0812">Transmembrane</keyword>
<dbReference type="GeneID" id="5326065"/>
<evidence type="ECO:0000313" key="2">
    <source>
        <dbReference type="EMBL" id="ABR55522.1"/>
    </source>
</evidence>
<dbReference type="Proteomes" id="UP000001107">
    <property type="component" value="Chromosome"/>
</dbReference>
<evidence type="ECO:0000256" key="1">
    <source>
        <dbReference type="SAM" id="Phobius"/>
    </source>
</evidence>
<dbReference type="AlphaFoldDB" id="A6USQ0"/>
<dbReference type="PROSITE" id="PS51257">
    <property type="entry name" value="PROKAR_LIPOPROTEIN"/>
    <property type="match status" value="1"/>
</dbReference>
<dbReference type="EMBL" id="CP000742">
    <property type="protein sequence ID" value="ABR55522.1"/>
    <property type="molecule type" value="Genomic_DNA"/>
</dbReference>
<sequence>MDLGTKPAAILGFLSIGCFLVVIFLSIWLYPELKFYELFLNGLTGYGTFVAAIMAAVVLYEMVDQNAMNEQLTEMKKQYAFSISPDIVPQTDNFYFLHAPNGDFKWFTKATASEIAYFFSIKNANINSNERNHISLQDYEKRISILHKEVTDTTAKYWPTPYLSFINVGRGPAFNFIVKYDLEHLKNQIESKFKNEEVTITDSKIKINNTEYNVANESPKILTPYYSEENILKHEFPNFINEIFKILIKNTSNQYDISLKLNIEYYDIYNKTPIKSPKSSFELKISPVLKNDNTSIYSVNFNTI</sequence>
<gene>
    <name evidence="2" type="ordered locus">Mevan_1630</name>
</gene>
<keyword evidence="3" id="KW-1185">Reference proteome</keyword>
<keyword evidence="1" id="KW-1133">Transmembrane helix</keyword>
<feature type="transmembrane region" description="Helical" evidence="1">
    <location>
        <begin position="7"/>
        <end position="31"/>
    </location>
</feature>
<keyword evidence="1" id="KW-0472">Membrane</keyword>
<dbReference type="STRING" id="406327.Mevan_1630"/>
<name>A6USQ0_METVS</name>
<evidence type="ECO:0000313" key="3">
    <source>
        <dbReference type="Proteomes" id="UP000001107"/>
    </source>
</evidence>
<protein>
    <submittedName>
        <fullName evidence="2">Uncharacterized protein</fullName>
    </submittedName>
</protein>
<dbReference type="HOGENOM" id="CLU_914035_0_0_2"/>
<dbReference type="eggNOG" id="arCOG09545">
    <property type="taxonomic scope" value="Archaea"/>
</dbReference>
<feature type="transmembrane region" description="Helical" evidence="1">
    <location>
        <begin position="43"/>
        <end position="63"/>
    </location>
</feature>
<organism evidence="2 3">
    <name type="scientific">Methanococcus vannielii (strain ATCC 35089 / DSM 1224 / JCM 13029 / OCM 148 / SB)</name>
    <dbReference type="NCBI Taxonomy" id="406327"/>
    <lineage>
        <taxon>Archaea</taxon>
        <taxon>Methanobacteriati</taxon>
        <taxon>Methanobacteriota</taxon>
        <taxon>Methanomada group</taxon>
        <taxon>Methanococci</taxon>
        <taxon>Methanococcales</taxon>
        <taxon>Methanococcaceae</taxon>
        <taxon>Methanococcus</taxon>
    </lineage>
</organism>
<proteinExistence type="predicted"/>
<reference evidence="2" key="1">
    <citation type="submission" date="2007-06" db="EMBL/GenBank/DDBJ databases">
        <title>Complete sequence of Methanococcus vannielii SB.</title>
        <authorList>
            <consortium name="US DOE Joint Genome Institute"/>
            <person name="Copeland A."/>
            <person name="Lucas S."/>
            <person name="Lapidus A."/>
            <person name="Barry K."/>
            <person name="Glavina del Rio T."/>
            <person name="Dalin E."/>
            <person name="Tice H."/>
            <person name="Pitluck S."/>
            <person name="Chain P."/>
            <person name="Malfatti S."/>
            <person name="Shin M."/>
            <person name="Vergez L."/>
            <person name="Schmutz J."/>
            <person name="Larimer F."/>
            <person name="Land M."/>
            <person name="Hauser L."/>
            <person name="Kyrpides N."/>
            <person name="Anderson I."/>
            <person name="Sieprawska-Lupa M."/>
            <person name="Whitman W.B."/>
            <person name="Richardson P."/>
        </authorList>
    </citation>
    <scope>NUCLEOTIDE SEQUENCE [LARGE SCALE GENOMIC DNA]</scope>
    <source>
        <strain evidence="2">SB</strain>
    </source>
</reference>
<dbReference type="KEGG" id="mvn:Mevan_1630"/>
<accession>A6USQ0</accession>